<evidence type="ECO:0000313" key="4">
    <source>
        <dbReference type="EMBL" id="ETL79606.1"/>
    </source>
</evidence>
<organism evidence="4">
    <name type="scientific">Phytophthora nicotianae</name>
    <name type="common">Potato buckeye rot agent</name>
    <name type="synonym">Phytophthora parasitica</name>
    <dbReference type="NCBI Taxonomy" id="4792"/>
    <lineage>
        <taxon>Eukaryota</taxon>
        <taxon>Sar</taxon>
        <taxon>Stramenopiles</taxon>
        <taxon>Oomycota</taxon>
        <taxon>Peronosporomycetes</taxon>
        <taxon>Peronosporales</taxon>
        <taxon>Peronosporaceae</taxon>
        <taxon>Phytophthora</taxon>
    </lineage>
</organism>
<protein>
    <recommendedName>
        <fullName evidence="5">RxLR effector protein</fullName>
    </recommendedName>
</protein>
<keyword evidence="2" id="KW-0732">Signal</keyword>
<dbReference type="Proteomes" id="UP000053236">
    <property type="component" value="Unassembled WGS sequence"/>
</dbReference>
<sequence length="53" mass="5985">MVDMRSHIVFIMFLAGSTSYCSRSMNVEGWKDTGNTSIDRFSRSRNGDTSNFA</sequence>
<feature type="chain" id="PRO_5014315180" description="RxLR effector protein" evidence="2">
    <location>
        <begin position="20"/>
        <end position="53"/>
    </location>
</feature>
<dbReference type="AlphaFoldDB" id="W2K382"/>
<gene>
    <name evidence="3" type="ORF">L915_20063</name>
    <name evidence="4" type="ORF">L917_19799</name>
</gene>
<evidence type="ECO:0008006" key="5">
    <source>
        <dbReference type="Google" id="ProtNLM"/>
    </source>
</evidence>
<evidence type="ECO:0000256" key="1">
    <source>
        <dbReference type="SAM" id="MobiDB-lite"/>
    </source>
</evidence>
<dbReference type="Proteomes" id="UP000054423">
    <property type="component" value="Unassembled WGS sequence"/>
</dbReference>
<accession>W2K382</accession>
<dbReference type="EMBL" id="KI689466">
    <property type="protein sequence ID" value="ETK72940.1"/>
    <property type="molecule type" value="Genomic_DNA"/>
</dbReference>
<feature type="signal peptide" evidence="2">
    <location>
        <begin position="1"/>
        <end position="19"/>
    </location>
</feature>
<evidence type="ECO:0000313" key="3">
    <source>
        <dbReference type="EMBL" id="ETK72940.1"/>
    </source>
</evidence>
<reference evidence="4" key="1">
    <citation type="submission" date="2013-11" db="EMBL/GenBank/DDBJ databases">
        <title>The Genome Sequence of Phytophthora parasitica CHvinca01.</title>
        <authorList>
            <consortium name="The Broad Institute Genomics Platform"/>
            <person name="Russ C."/>
            <person name="Tyler B."/>
            <person name="Panabieres F."/>
            <person name="Shan W."/>
            <person name="Tripathy S."/>
            <person name="Grunwald N."/>
            <person name="Machado M."/>
            <person name="Johnson C.S."/>
            <person name="Arredondo F."/>
            <person name="Hong C."/>
            <person name="Coffey M."/>
            <person name="Young S.K."/>
            <person name="Zeng Q."/>
            <person name="Gargeya S."/>
            <person name="Fitzgerald M."/>
            <person name="Abouelleil A."/>
            <person name="Alvarado L."/>
            <person name="Chapman S.B."/>
            <person name="Gainer-Dewar J."/>
            <person name="Goldberg J."/>
            <person name="Griggs A."/>
            <person name="Gujja S."/>
            <person name="Hansen M."/>
            <person name="Howarth C."/>
            <person name="Imamovic A."/>
            <person name="Ireland A."/>
            <person name="Larimer J."/>
            <person name="McCowan C."/>
            <person name="Murphy C."/>
            <person name="Pearson M."/>
            <person name="Poon T.W."/>
            <person name="Priest M."/>
            <person name="Roberts A."/>
            <person name="Saif S."/>
            <person name="Shea T."/>
            <person name="Sykes S."/>
            <person name="Wortman J."/>
            <person name="Nusbaum C."/>
            <person name="Birren B."/>
        </authorList>
    </citation>
    <scope>NUCLEOTIDE SEQUENCE [LARGE SCALE GENOMIC DNA]</scope>
    <source>
        <strain evidence="4">CHvinca01</strain>
    </source>
</reference>
<reference evidence="3" key="2">
    <citation type="submission" date="2013-11" db="EMBL/GenBank/DDBJ databases">
        <title>The Genome Sequence of Phytophthora parasitica CJ02B3.</title>
        <authorList>
            <consortium name="The Broad Institute Genomics Platform"/>
            <person name="Russ C."/>
            <person name="Tyler B."/>
            <person name="Panabieres F."/>
            <person name="Shan W."/>
            <person name="Tripathy S."/>
            <person name="Grunwald N."/>
            <person name="Machado M."/>
            <person name="Johnson C.S."/>
            <person name="Arredondo F."/>
            <person name="Hong C."/>
            <person name="Coffey M."/>
            <person name="Young S.K."/>
            <person name="Zeng Q."/>
            <person name="Gargeya S."/>
            <person name="Fitzgerald M."/>
            <person name="Abouelleil A."/>
            <person name="Alvarado L."/>
            <person name="Chapman S.B."/>
            <person name="Gainer-Dewar J."/>
            <person name="Goldberg J."/>
            <person name="Griggs A."/>
            <person name="Gujja S."/>
            <person name="Hansen M."/>
            <person name="Howarth C."/>
            <person name="Imamovic A."/>
            <person name="Ireland A."/>
            <person name="Larimer J."/>
            <person name="McCowan C."/>
            <person name="Murphy C."/>
            <person name="Pearson M."/>
            <person name="Poon T.W."/>
            <person name="Priest M."/>
            <person name="Roberts A."/>
            <person name="Saif S."/>
            <person name="Shea T."/>
            <person name="Sykes S."/>
            <person name="Wortman J."/>
            <person name="Nusbaum C."/>
            <person name="Birren B."/>
        </authorList>
    </citation>
    <scope>NUCLEOTIDE SEQUENCE [LARGE SCALE GENOMIC DNA]</scope>
    <source>
        <strain evidence="3">CJ02B3</strain>
    </source>
</reference>
<evidence type="ECO:0000256" key="2">
    <source>
        <dbReference type="SAM" id="SignalP"/>
    </source>
</evidence>
<dbReference type="EMBL" id="KI682998">
    <property type="protein sequence ID" value="ETL79606.1"/>
    <property type="molecule type" value="Genomic_DNA"/>
</dbReference>
<feature type="region of interest" description="Disordered" evidence="1">
    <location>
        <begin position="32"/>
        <end position="53"/>
    </location>
</feature>
<name>W2K382_PHYNI</name>
<proteinExistence type="predicted"/>